<evidence type="ECO:0000313" key="7">
    <source>
        <dbReference type="Proteomes" id="UP001177023"/>
    </source>
</evidence>
<keyword evidence="3" id="KW-0040">ANK repeat</keyword>
<dbReference type="PANTHER" id="PTHR24202">
    <property type="entry name" value="E3 UBIQUITIN-PROTEIN LIGASE MIB2"/>
    <property type="match status" value="1"/>
</dbReference>
<proteinExistence type="predicted"/>
<dbReference type="GO" id="GO:0005737">
    <property type="term" value="C:cytoplasm"/>
    <property type="evidence" value="ECO:0007669"/>
    <property type="project" value="TreeGrafter"/>
</dbReference>
<dbReference type="PROSITE" id="PS50089">
    <property type="entry name" value="ZF_RING_2"/>
    <property type="match status" value="2"/>
</dbReference>
<evidence type="ECO:0000259" key="5">
    <source>
        <dbReference type="PROSITE" id="PS50089"/>
    </source>
</evidence>
<dbReference type="InterPro" id="IPR002110">
    <property type="entry name" value="Ankyrin_rpt"/>
</dbReference>
<accession>A0AA36D289</accession>
<dbReference type="Pfam" id="PF13637">
    <property type="entry name" value="Ank_4"/>
    <property type="match status" value="1"/>
</dbReference>
<dbReference type="InterPro" id="IPR013083">
    <property type="entry name" value="Znf_RING/FYVE/PHD"/>
</dbReference>
<evidence type="ECO:0000313" key="6">
    <source>
        <dbReference type="EMBL" id="CAJ0578249.1"/>
    </source>
</evidence>
<evidence type="ECO:0000256" key="3">
    <source>
        <dbReference type="PROSITE-ProRule" id="PRU00023"/>
    </source>
</evidence>
<keyword evidence="1 4" id="KW-0479">Metal-binding</keyword>
<dbReference type="CDD" id="cd16520">
    <property type="entry name" value="RING-HC_MIBs-like"/>
    <property type="match status" value="1"/>
</dbReference>
<evidence type="ECO:0000256" key="1">
    <source>
        <dbReference type="ARBA" id="ARBA00022771"/>
    </source>
</evidence>
<keyword evidence="2" id="KW-0862">Zinc</keyword>
<gene>
    <name evidence="6" type="ORF">MSPICULIGERA_LOCUS16508</name>
</gene>
<dbReference type="GO" id="GO:0016567">
    <property type="term" value="P:protein ubiquitination"/>
    <property type="evidence" value="ECO:0007669"/>
    <property type="project" value="TreeGrafter"/>
</dbReference>
<sequence>MGGDREGLDSMGNTLLHLAAKGGHVGTVEGLLLFIPQELNRPNGDGDTAVHLATRGLHAACVERLLSLDHIQPNIQNKNGDTPLHVVTGMPESENKRAILGRLLSCIRVTVHLRNVDDLTALQNGIVKGYHASTMEFLQARPALLPGTMGTTAICPTAMLPPLHSAALFARRRILESIIELGADVNRASRGGRTPLHFSVLTWSGSADRILERLACIQALINAGCNLNIPDVDGATPLHLIVKELNNMPQPPEEIIKSFRAIGLMNSKLDELAAKLRPHWALSVAAYFCIRGADIAATTEDGATPVNLCKWPVVAEMLVEFAGYRSKPRLPESMLAATEFDSSGVTMCTFNCEDNVADVIFSPCEHRVVCRECVRTTPLRRCPLCYLTIQSASTLDGSTVEIGVVRVQPNVSRVPSGGGLSEDEARRIAEEAAAQAKQQAEHEKHIELRALRDRLDELEMAFQCAICLDSKPDMVFGCGHTACQGCASALSICHICRKTIEKRQPIFS</sequence>
<dbReference type="Pfam" id="PF13920">
    <property type="entry name" value="zf-C3HC4_3"/>
    <property type="match status" value="2"/>
</dbReference>
<dbReference type="Gene3D" id="1.25.40.20">
    <property type="entry name" value="Ankyrin repeat-containing domain"/>
    <property type="match status" value="2"/>
</dbReference>
<dbReference type="Gene3D" id="3.30.40.10">
    <property type="entry name" value="Zinc/RING finger domain, C3HC4 (zinc finger)"/>
    <property type="match status" value="2"/>
</dbReference>
<evidence type="ECO:0000256" key="4">
    <source>
        <dbReference type="PROSITE-ProRule" id="PRU00175"/>
    </source>
</evidence>
<dbReference type="SUPFAM" id="SSF57850">
    <property type="entry name" value="RING/U-box"/>
    <property type="match status" value="1"/>
</dbReference>
<keyword evidence="7" id="KW-1185">Reference proteome</keyword>
<dbReference type="Pfam" id="PF12796">
    <property type="entry name" value="Ank_2"/>
    <property type="match status" value="1"/>
</dbReference>
<comment type="caution">
    <text evidence="6">The sequence shown here is derived from an EMBL/GenBank/DDBJ whole genome shotgun (WGS) entry which is preliminary data.</text>
</comment>
<dbReference type="PANTHER" id="PTHR24202:SF4">
    <property type="entry name" value="E3 UBIQUITIN-PROTEIN LIGASE MIB2-RELATED"/>
    <property type="match status" value="1"/>
</dbReference>
<dbReference type="SMART" id="SM00248">
    <property type="entry name" value="ANK"/>
    <property type="match status" value="5"/>
</dbReference>
<feature type="domain" description="RING-type" evidence="5">
    <location>
        <begin position="352"/>
        <end position="385"/>
    </location>
</feature>
<protein>
    <recommendedName>
        <fullName evidence="5">RING-type domain-containing protein</fullName>
    </recommendedName>
</protein>
<reference evidence="6" key="1">
    <citation type="submission" date="2023-06" db="EMBL/GenBank/DDBJ databases">
        <authorList>
            <person name="Delattre M."/>
        </authorList>
    </citation>
    <scope>NUCLEOTIDE SEQUENCE</scope>
    <source>
        <strain evidence="6">AF72</strain>
    </source>
</reference>
<name>A0AA36D289_9BILA</name>
<evidence type="ECO:0000256" key="2">
    <source>
        <dbReference type="ARBA" id="ARBA00022833"/>
    </source>
</evidence>
<feature type="non-terminal residue" evidence="6">
    <location>
        <position position="1"/>
    </location>
</feature>
<dbReference type="Proteomes" id="UP001177023">
    <property type="component" value="Unassembled WGS sequence"/>
</dbReference>
<feature type="repeat" description="ANK" evidence="3">
    <location>
        <begin position="162"/>
        <end position="190"/>
    </location>
</feature>
<dbReference type="PRINTS" id="PR01415">
    <property type="entry name" value="ANKYRIN"/>
</dbReference>
<dbReference type="InterPro" id="IPR036770">
    <property type="entry name" value="Ankyrin_rpt-contain_sf"/>
</dbReference>
<dbReference type="SMART" id="SM00184">
    <property type="entry name" value="RING"/>
    <property type="match status" value="2"/>
</dbReference>
<dbReference type="PROSITE" id="PS50088">
    <property type="entry name" value="ANK_REPEAT"/>
    <property type="match status" value="1"/>
</dbReference>
<dbReference type="SUPFAM" id="SSF48403">
    <property type="entry name" value="Ankyrin repeat"/>
    <property type="match status" value="2"/>
</dbReference>
<feature type="domain" description="RING-type" evidence="5">
    <location>
        <begin position="464"/>
        <end position="497"/>
    </location>
</feature>
<keyword evidence="1 4" id="KW-0863">Zinc-finger</keyword>
<dbReference type="EMBL" id="CATQJA010002653">
    <property type="protein sequence ID" value="CAJ0578249.1"/>
    <property type="molecule type" value="Genomic_DNA"/>
</dbReference>
<dbReference type="AlphaFoldDB" id="A0AA36D289"/>
<dbReference type="GO" id="GO:0008270">
    <property type="term" value="F:zinc ion binding"/>
    <property type="evidence" value="ECO:0007669"/>
    <property type="project" value="UniProtKB-KW"/>
</dbReference>
<dbReference type="InterPro" id="IPR001841">
    <property type="entry name" value="Znf_RING"/>
</dbReference>
<organism evidence="6 7">
    <name type="scientific">Mesorhabditis spiculigera</name>
    <dbReference type="NCBI Taxonomy" id="96644"/>
    <lineage>
        <taxon>Eukaryota</taxon>
        <taxon>Metazoa</taxon>
        <taxon>Ecdysozoa</taxon>
        <taxon>Nematoda</taxon>
        <taxon>Chromadorea</taxon>
        <taxon>Rhabditida</taxon>
        <taxon>Rhabditina</taxon>
        <taxon>Rhabditomorpha</taxon>
        <taxon>Rhabditoidea</taxon>
        <taxon>Rhabditidae</taxon>
        <taxon>Mesorhabditinae</taxon>
        <taxon>Mesorhabditis</taxon>
    </lineage>
</organism>